<evidence type="ECO:0000256" key="1">
    <source>
        <dbReference type="SAM" id="SignalP"/>
    </source>
</evidence>
<evidence type="ECO:0000313" key="3">
    <source>
        <dbReference type="EMBL" id="QKJ58068.1"/>
    </source>
</evidence>
<feature type="signal peptide" evidence="1">
    <location>
        <begin position="1"/>
        <end position="23"/>
    </location>
</feature>
<dbReference type="Proteomes" id="UP000503464">
    <property type="component" value="Chromosome"/>
</dbReference>
<dbReference type="InterPro" id="IPR008966">
    <property type="entry name" value="Adhesion_dom_sf"/>
</dbReference>
<dbReference type="PANTHER" id="PTHR33420">
    <property type="entry name" value="FIMBRIAL SUBUNIT ELFA-RELATED"/>
    <property type="match status" value="1"/>
</dbReference>
<gene>
    <name evidence="3" type="ORF">G9399_06300</name>
</gene>
<dbReference type="GO" id="GO:0043709">
    <property type="term" value="P:cell adhesion involved in single-species biofilm formation"/>
    <property type="evidence" value="ECO:0007669"/>
    <property type="project" value="TreeGrafter"/>
</dbReference>
<dbReference type="RefSeq" id="WP_173408858.1">
    <property type="nucleotide sequence ID" value="NZ_CP054160.3"/>
</dbReference>
<dbReference type="InterPro" id="IPR036937">
    <property type="entry name" value="Adhesion_dom_fimbrial_sf"/>
</dbReference>
<dbReference type="InterPro" id="IPR050263">
    <property type="entry name" value="Bact_Fimbrial_Adh_Pro"/>
</dbReference>
<dbReference type="EMBL" id="CP054160">
    <property type="protein sequence ID" value="QKJ58068.1"/>
    <property type="molecule type" value="Genomic_DNA"/>
</dbReference>
<feature type="chain" id="PRO_5042114213" evidence="1">
    <location>
        <begin position="24"/>
        <end position="170"/>
    </location>
</feature>
<dbReference type="AlphaFoldDB" id="A0AAE7EGF0"/>
<dbReference type="Pfam" id="PF00419">
    <property type="entry name" value="Fimbrial"/>
    <property type="match status" value="1"/>
</dbReference>
<protein>
    <submittedName>
        <fullName evidence="3">Fimbrial protein</fullName>
    </submittedName>
</protein>
<sequence>MNALIKNTLLIMVASSMSWAVQATNINIAGNVVASACNVDSGSVSQDVDFGQLRSTDLKEAGTATDWKPFTVKLTHCPLSTSKVTVTFSGSPSTDGADLFANSGTAKNVAVQVVQDANKALVQGNGSRMTVNVNAQHEAIYALAGRIYSVNGDTVAGTLSSVLVMNFTYQ</sequence>
<dbReference type="SUPFAM" id="SSF49401">
    <property type="entry name" value="Bacterial adhesins"/>
    <property type="match status" value="1"/>
</dbReference>
<dbReference type="GO" id="GO:0009289">
    <property type="term" value="C:pilus"/>
    <property type="evidence" value="ECO:0007669"/>
    <property type="project" value="InterPro"/>
</dbReference>
<evidence type="ECO:0000313" key="4">
    <source>
        <dbReference type="Proteomes" id="UP000503464"/>
    </source>
</evidence>
<dbReference type="InterPro" id="IPR000259">
    <property type="entry name" value="Adhesion_dom_fimbrial"/>
</dbReference>
<name>A0AAE7EGF0_SERFO</name>
<organism evidence="3 4">
    <name type="scientific">Serratia fonticola</name>
    <dbReference type="NCBI Taxonomy" id="47917"/>
    <lineage>
        <taxon>Bacteria</taxon>
        <taxon>Pseudomonadati</taxon>
        <taxon>Pseudomonadota</taxon>
        <taxon>Gammaproteobacteria</taxon>
        <taxon>Enterobacterales</taxon>
        <taxon>Yersiniaceae</taxon>
        <taxon>Serratia</taxon>
    </lineage>
</organism>
<feature type="domain" description="Fimbrial-type adhesion" evidence="2">
    <location>
        <begin position="26"/>
        <end position="170"/>
    </location>
</feature>
<evidence type="ECO:0000259" key="2">
    <source>
        <dbReference type="Pfam" id="PF00419"/>
    </source>
</evidence>
<proteinExistence type="predicted"/>
<dbReference type="PANTHER" id="PTHR33420:SF27">
    <property type="entry name" value="PROTEIN FIMG"/>
    <property type="match status" value="1"/>
</dbReference>
<reference evidence="4" key="1">
    <citation type="submission" date="2020-03" db="EMBL/GenBank/DDBJ databases">
        <title>Genome sequences of seven Enterobacteriaceae strains isolated from Canadian wastewater treatment facilities.</title>
        <authorList>
            <person name="Huang H."/>
            <person name="Chmara J.T."/>
            <person name="Duceppe M.-O."/>
        </authorList>
    </citation>
    <scope>NUCLEOTIDE SEQUENCE [LARGE SCALE GENOMIC DNA]</scope>
    <source>
        <strain evidence="4">Biosolid 3</strain>
    </source>
</reference>
<keyword evidence="1" id="KW-0732">Signal</keyword>
<dbReference type="Gene3D" id="2.60.40.1090">
    <property type="entry name" value="Fimbrial-type adhesion domain"/>
    <property type="match status" value="1"/>
</dbReference>
<accession>A0AAE7EGF0</accession>